<sequence length="61" mass="7261">MEIKKGAPAVPICELYNYEVSIWKSKKERRAIPICELHNYKIHIWEQRVNLYMEIKKGAPC</sequence>
<gene>
    <name evidence="1" type="ORF">Satyrvirus5_15</name>
</gene>
<accession>A0A3G5AD99</accession>
<evidence type="ECO:0000313" key="1">
    <source>
        <dbReference type="EMBL" id="AYV85150.1"/>
    </source>
</evidence>
<reference evidence="1" key="1">
    <citation type="submission" date="2018-10" db="EMBL/GenBank/DDBJ databases">
        <title>Hidden diversity of soil giant viruses.</title>
        <authorList>
            <person name="Schulz F."/>
            <person name="Alteio L."/>
            <person name="Goudeau D."/>
            <person name="Ryan E.M."/>
            <person name="Malmstrom R.R."/>
            <person name="Blanchard J."/>
            <person name="Woyke T."/>
        </authorList>
    </citation>
    <scope>NUCLEOTIDE SEQUENCE</scope>
    <source>
        <strain evidence="1">SAV1</strain>
    </source>
</reference>
<name>A0A3G5AD99_9VIRU</name>
<proteinExistence type="predicted"/>
<protein>
    <submittedName>
        <fullName evidence="1">Uncharacterized protein</fullName>
    </submittedName>
</protein>
<dbReference type="EMBL" id="MK072441">
    <property type="protein sequence ID" value="AYV85150.1"/>
    <property type="molecule type" value="Genomic_DNA"/>
</dbReference>
<organism evidence="1">
    <name type="scientific">Satyrvirus sp</name>
    <dbReference type="NCBI Taxonomy" id="2487771"/>
    <lineage>
        <taxon>Viruses</taxon>
        <taxon>Varidnaviria</taxon>
        <taxon>Bamfordvirae</taxon>
        <taxon>Nucleocytoviricota</taxon>
        <taxon>Megaviricetes</taxon>
        <taxon>Imitervirales</taxon>
        <taxon>Mimiviridae</taxon>
        <taxon>Megamimivirinae</taxon>
    </lineage>
</organism>